<dbReference type="EMBL" id="JARJLG010000076">
    <property type="protein sequence ID" value="KAJ7751874.1"/>
    <property type="molecule type" value="Genomic_DNA"/>
</dbReference>
<feature type="region of interest" description="Disordered" evidence="1">
    <location>
        <begin position="119"/>
        <end position="158"/>
    </location>
</feature>
<evidence type="ECO:0008006" key="6">
    <source>
        <dbReference type="Google" id="ProtNLM"/>
    </source>
</evidence>
<dbReference type="AlphaFoldDB" id="A0AAD7IZR0"/>
<proteinExistence type="predicted"/>
<feature type="chain" id="PRO_5042059912" description="Mid2 domain-containing protein" evidence="3">
    <location>
        <begin position="21"/>
        <end position="158"/>
    </location>
</feature>
<keyword evidence="2" id="KW-0472">Membrane</keyword>
<feature type="transmembrane region" description="Helical" evidence="2">
    <location>
        <begin position="83"/>
        <end position="106"/>
    </location>
</feature>
<protein>
    <recommendedName>
        <fullName evidence="6">Mid2 domain-containing protein</fullName>
    </recommendedName>
</protein>
<feature type="signal peptide" evidence="3">
    <location>
        <begin position="1"/>
        <end position="20"/>
    </location>
</feature>
<evidence type="ECO:0000256" key="3">
    <source>
        <dbReference type="SAM" id="SignalP"/>
    </source>
</evidence>
<accession>A0AAD7IZR0</accession>
<name>A0AAD7IZR0_9AGAR</name>
<keyword evidence="5" id="KW-1185">Reference proteome</keyword>
<sequence length="158" mass="16856">MIHQRIRAFLPLLLLPNILASLIPCTKDDSDGWISTLHRTSATVNDLDATDFPATPSFPATSNFSNIRQKTLTSVSSSPVMRIGVPIILGLGICLVIAVAIGFIYVRRKAQIRRAEAAALDAKPGPPNPVPPAHDDIQTVMRTSSEPPNVLAPSRGGG</sequence>
<keyword evidence="2" id="KW-1133">Transmembrane helix</keyword>
<organism evidence="4 5">
    <name type="scientific">Mycena maculata</name>
    <dbReference type="NCBI Taxonomy" id="230809"/>
    <lineage>
        <taxon>Eukaryota</taxon>
        <taxon>Fungi</taxon>
        <taxon>Dikarya</taxon>
        <taxon>Basidiomycota</taxon>
        <taxon>Agaricomycotina</taxon>
        <taxon>Agaricomycetes</taxon>
        <taxon>Agaricomycetidae</taxon>
        <taxon>Agaricales</taxon>
        <taxon>Marasmiineae</taxon>
        <taxon>Mycenaceae</taxon>
        <taxon>Mycena</taxon>
    </lineage>
</organism>
<gene>
    <name evidence="4" type="ORF">DFH07DRAFT_523409</name>
</gene>
<dbReference type="Proteomes" id="UP001215280">
    <property type="component" value="Unassembled WGS sequence"/>
</dbReference>
<reference evidence="4" key="1">
    <citation type="submission" date="2023-03" db="EMBL/GenBank/DDBJ databases">
        <title>Massive genome expansion in bonnet fungi (Mycena s.s.) driven by repeated elements and novel gene families across ecological guilds.</title>
        <authorList>
            <consortium name="Lawrence Berkeley National Laboratory"/>
            <person name="Harder C.B."/>
            <person name="Miyauchi S."/>
            <person name="Viragh M."/>
            <person name="Kuo A."/>
            <person name="Thoen E."/>
            <person name="Andreopoulos B."/>
            <person name="Lu D."/>
            <person name="Skrede I."/>
            <person name="Drula E."/>
            <person name="Henrissat B."/>
            <person name="Morin E."/>
            <person name="Kohler A."/>
            <person name="Barry K."/>
            <person name="LaButti K."/>
            <person name="Morin E."/>
            <person name="Salamov A."/>
            <person name="Lipzen A."/>
            <person name="Mereny Z."/>
            <person name="Hegedus B."/>
            <person name="Baldrian P."/>
            <person name="Stursova M."/>
            <person name="Weitz H."/>
            <person name="Taylor A."/>
            <person name="Grigoriev I.V."/>
            <person name="Nagy L.G."/>
            <person name="Martin F."/>
            <person name="Kauserud H."/>
        </authorList>
    </citation>
    <scope>NUCLEOTIDE SEQUENCE</scope>
    <source>
        <strain evidence="4">CBHHK188m</strain>
    </source>
</reference>
<evidence type="ECO:0000313" key="4">
    <source>
        <dbReference type="EMBL" id="KAJ7751874.1"/>
    </source>
</evidence>
<comment type="caution">
    <text evidence="4">The sequence shown here is derived from an EMBL/GenBank/DDBJ whole genome shotgun (WGS) entry which is preliminary data.</text>
</comment>
<keyword evidence="3" id="KW-0732">Signal</keyword>
<evidence type="ECO:0000313" key="5">
    <source>
        <dbReference type="Proteomes" id="UP001215280"/>
    </source>
</evidence>
<keyword evidence="2" id="KW-0812">Transmembrane</keyword>
<evidence type="ECO:0000256" key="2">
    <source>
        <dbReference type="SAM" id="Phobius"/>
    </source>
</evidence>
<evidence type="ECO:0000256" key="1">
    <source>
        <dbReference type="SAM" id="MobiDB-lite"/>
    </source>
</evidence>